<name>A0A150Y1C6_9BACT</name>
<proteinExistence type="predicted"/>
<accession>A0A150Y1C6</accession>
<evidence type="ECO:0000313" key="3">
    <source>
        <dbReference type="Proteomes" id="UP000075663"/>
    </source>
</evidence>
<feature type="signal peptide" evidence="1">
    <location>
        <begin position="1"/>
        <end position="20"/>
    </location>
</feature>
<reference evidence="2 3" key="1">
    <citation type="submission" date="2016-01" db="EMBL/GenBank/DDBJ databases">
        <title>Genome sequencing of Roseivirga seohaensis SW-152.</title>
        <authorList>
            <person name="Selvaratnam C."/>
            <person name="Thevarajoo S."/>
            <person name="Goh K.M."/>
            <person name="Ee R."/>
            <person name="Chan K.-G."/>
            <person name="Chong C.S."/>
        </authorList>
    </citation>
    <scope>NUCLEOTIDE SEQUENCE [LARGE SCALE GENOMIC DNA]</scope>
    <source>
        <strain evidence="2 3">SW-152</strain>
    </source>
</reference>
<evidence type="ECO:0000313" key="2">
    <source>
        <dbReference type="EMBL" id="KYG84771.1"/>
    </source>
</evidence>
<dbReference type="EMBL" id="LRPB01000012">
    <property type="protein sequence ID" value="KYG84771.1"/>
    <property type="molecule type" value="Genomic_DNA"/>
</dbReference>
<evidence type="ECO:0000256" key="1">
    <source>
        <dbReference type="SAM" id="SignalP"/>
    </source>
</evidence>
<gene>
    <name evidence="2" type="ORF">AWW67_01620</name>
</gene>
<sequence>MMYVNKKLCLLIWLCLVSLASIGQTKKVNKAINLSFKINDNYKTSTPPGFVGDSIDYFEKIDIGNREITFRIFTEEFKTELSDKGVETLTSIDVLKVNFHSLEQMFKDWEVSDKVLRSDVYEQIYLYEFLSENKIRRYKVYWAGGYEN</sequence>
<keyword evidence="1" id="KW-0732">Signal</keyword>
<dbReference type="Proteomes" id="UP000075663">
    <property type="component" value="Unassembled WGS sequence"/>
</dbReference>
<dbReference type="AlphaFoldDB" id="A0A150Y1C6"/>
<feature type="chain" id="PRO_5007575480" evidence="1">
    <location>
        <begin position="21"/>
        <end position="148"/>
    </location>
</feature>
<comment type="caution">
    <text evidence="2">The sequence shown here is derived from an EMBL/GenBank/DDBJ whole genome shotgun (WGS) entry which is preliminary data.</text>
</comment>
<protein>
    <submittedName>
        <fullName evidence="2">Uncharacterized protein</fullName>
    </submittedName>
</protein>
<organism evidence="2 3">
    <name type="scientific">Roseivirga seohaensis</name>
    <dbReference type="NCBI Taxonomy" id="1914963"/>
    <lineage>
        <taxon>Bacteria</taxon>
        <taxon>Pseudomonadati</taxon>
        <taxon>Bacteroidota</taxon>
        <taxon>Cytophagia</taxon>
        <taxon>Cytophagales</taxon>
        <taxon>Roseivirgaceae</taxon>
        <taxon>Roseivirga</taxon>
    </lineage>
</organism>